<protein>
    <submittedName>
        <fullName evidence="1">TIGR02687 family protein</fullName>
    </submittedName>
</protein>
<gene>
    <name evidence="1" type="ORF">CBW42_12575</name>
</gene>
<evidence type="ECO:0000313" key="2">
    <source>
        <dbReference type="Proteomes" id="UP000194903"/>
    </source>
</evidence>
<reference evidence="1 2" key="1">
    <citation type="submission" date="2017-05" db="EMBL/GenBank/DDBJ databases">
        <title>Butyricicoccus porcorum sp. nov. a butyrate-producing bacterium from the swine intestinal tract.</title>
        <authorList>
            <person name="Trachsel J."/>
            <person name="Humphrey S."/>
            <person name="Allen H.K."/>
        </authorList>
    </citation>
    <scope>NUCLEOTIDE SEQUENCE [LARGE SCALE GENOMIC DNA]</scope>
    <source>
        <strain evidence="1">BB10</strain>
    </source>
</reference>
<name>A0A252F1J2_9FIRM</name>
<dbReference type="RefSeq" id="WP_087022162.1">
    <property type="nucleotide sequence ID" value="NZ_NHOC01000015.1"/>
</dbReference>
<dbReference type="SUPFAM" id="SSF53649">
    <property type="entry name" value="Alkaline phosphatase-like"/>
    <property type="match status" value="1"/>
</dbReference>
<organism evidence="1 2">
    <name type="scientific">Butyricicoccus porcorum</name>
    <dbReference type="NCBI Taxonomy" id="1945634"/>
    <lineage>
        <taxon>Bacteria</taxon>
        <taxon>Bacillati</taxon>
        <taxon>Bacillota</taxon>
        <taxon>Clostridia</taxon>
        <taxon>Eubacteriales</taxon>
        <taxon>Butyricicoccaceae</taxon>
        <taxon>Butyricicoccus</taxon>
    </lineage>
</organism>
<accession>A0A252F1J2</accession>
<dbReference type="AlphaFoldDB" id="A0A252F1J2"/>
<dbReference type="NCBIfam" id="TIGR02687">
    <property type="entry name" value="BREX-1 system phosphatase PglZ type A"/>
    <property type="match status" value="1"/>
</dbReference>
<comment type="caution">
    <text evidence="1">The sequence shown here is derived from an EMBL/GenBank/DDBJ whole genome shotgun (WGS) entry which is preliminary data.</text>
</comment>
<proteinExistence type="predicted"/>
<dbReference type="Pfam" id="PF08665">
    <property type="entry name" value="PglZ"/>
    <property type="match status" value="1"/>
</dbReference>
<dbReference type="OrthoDB" id="9769734at2"/>
<dbReference type="EMBL" id="NHOC01000015">
    <property type="protein sequence ID" value="OUM19541.1"/>
    <property type="molecule type" value="Genomic_DNA"/>
</dbReference>
<dbReference type="InterPro" id="IPR014060">
    <property type="entry name" value="PglZ"/>
</dbReference>
<dbReference type="InterPro" id="IPR017850">
    <property type="entry name" value="Alkaline_phosphatase_core_sf"/>
</dbReference>
<sequence length="840" mass="96464">MAELNLKQITDKLNSEFSGEVRKLVFWYDEGAEFVDDVDTLDLVNAKVLHLEPDNQFYTKYFLECVDTTTNYLVYAPFAKPTIRENHLADTIKYSKEFFADRASLLTIDLGIDERYKPVIQHYIKFFGEKKRTQAFYDLELETFNRNTIEIALMSVLCKCKTPSYEEVLRTVLTDAGFEDNPYLAEFKKYDLLDAFWRQAQDVFGYADEKPTLEKFTMTMFVTYAAKVIPADMPAAWKPFISFKSGNVIAFIDNLMNSYIYGERFDVISKMIYVSLKAEVEFRKLPAEALVSCGIFAGIDELLIEWVTERLELEDVAAKLGDTTIPQLTKQRRQGHFGKRYAYEYFVLQNAWNIISGSQYAPSASLNEMVKNYTSELYKMDRYYRYFYYYLDKLEDATRFDKLKELVENIYSNEYLAKVCTNWNDLFSTELESLQIMKQPDFFSRNVNYSKDQLVVIISDALRYEVGMTLLEKLQADEKCTATMKTMASTLPSITQCGMAALLPHRSLELTEDYSVLVDGQKTDTLEQRQAILQKYKPASRCVQYDDIKNLSVADLRSIFTRQDVVYIYHNQIDARGDKLNTENEVFNACAEAVDEISALIRRLTTSANRSRFIVTADHGFLYRRNKLAESDKIGSISGAADVLGRRYLLSAEAVATEGVTATAIGTMMQNKDERMVSYPVGADIFKAPGSGMNYVHGGCSPQEMLVPLIEVKTEKRYKETTTAQIALVSLTSKITNLITSLDFVQTDAVSDVVKETTYRIYFVDGNGEKISNEHLYVADKKDTTTVKRVFRLRFSFKNKKYSKDQKYYLVAYDANNALEALRHEIIMDIAFADDFDFGF</sequence>
<dbReference type="Proteomes" id="UP000194903">
    <property type="component" value="Unassembled WGS sequence"/>
</dbReference>
<keyword evidence="2" id="KW-1185">Reference proteome</keyword>
<evidence type="ECO:0000313" key="1">
    <source>
        <dbReference type="EMBL" id="OUM19541.1"/>
    </source>
</evidence>